<dbReference type="InterPro" id="IPR009057">
    <property type="entry name" value="Homeodomain-like_sf"/>
</dbReference>
<dbReference type="PANTHER" id="PTHR30055:SF234">
    <property type="entry name" value="HTH-TYPE TRANSCRIPTIONAL REGULATOR BETI"/>
    <property type="match status" value="1"/>
</dbReference>
<keyword evidence="1" id="KW-0805">Transcription regulation</keyword>
<accession>A0A367R6A7</accession>
<dbReference type="PROSITE" id="PS50977">
    <property type="entry name" value="HTH_TETR_2"/>
    <property type="match status" value="1"/>
</dbReference>
<reference evidence="7 8" key="1">
    <citation type="submission" date="2016-04" db="EMBL/GenBank/DDBJ databases">
        <authorList>
            <person name="Evans L.H."/>
            <person name="Alamgir A."/>
            <person name="Owens N."/>
            <person name="Weber N.D."/>
            <person name="Virtaneva K."/>
            <person name="Barbian K."/>
            <person name="Babar A."/>
            <person name="Rosenke K."/>
        </authorList>
    </citation>
    <scope>NUCLEOTIDE SEQUENCE [LARGE SCALE GENOMIC DNA]</scope>
    <source>
        <strain evidence="7">NIES-2108</strain>
    </source>
</reference>
<comment type="caution">
    <text evidence="7">The sequence shown here is derived from an EMBL/GenBank/DDBJ whole genome shotgun (WGS) entry which is preliminary data.</text>
</comment>
<dbReference type="GO" id="GO:0003700">
    <property type="term" value="F:DNA-binding transcription factor activity"/>
    <property type="evidence" value="ECO:0007669"/>
    <property type="project" value="TreeGrafter"/>
</dbReference>
<dbReference type="Gene3D" id="1.10.357.10">
    <property type="entry name" value="Tetracycline Repressor, domain 2"/>
    <property type="match status" value="1"/>
</dbReference>
<evidence type="ECO:0000256" key="1">
    <source>
        <dbReference type="ARBA" id="ARBA00023015"/>
    </source>
</evidence>
<gene>
    <name evidence="7" type="ORF">A6769_30815</name>
</gene>
<dbReference type="AlphaFoldDB" id="A0A367R6A7"/>
<feature type="region of interest" description="Disordered" evidence="5">
    <location>
        <begin position="1"/>
        <end position="23"/>
    </location>
</feature>
<feature type="domain" description="HTH tetR-type" evidence="6">
    <location>
        <begin position="22"/>
        <end position="82"/>
    </location>
</feature>
<dbReference type="SUPFAM" id="SSF46689">
    <property type="entry name" value="Homeodomain-like"/>
    <property type="match status" value="1"/>
</dbReference>
<evidence type="ECO:0000256" key="2">
    <source>
        <dbReference type="ARBA" id="ARBA00023125"/>
    </source>
</evidence>
<proteinExistence type="predicted"/>
<keyword evidence="3" id="KW-0804">Transcription</keyword>
<evidence type="ECO:0000256" key="5">
    <source>
        <dbReference type="SAM" id="MobiDB-lite"/>
    </source>
</evidence>
<evidence type="ECO:0000313" key="8">
    <source>
        <dbReference type="Proteomes" id="UP000252085"/>
    </source>
</evidence>
<dbReference type="InterPro" id="IPR001647">
    <property type="entry name" value="HTH_TetR"/>
</dbReference>
<feature type="DNA-binding region" description="H-T-H motif" evidence="4">
    <location>
        <begin position="45"/>
        <end position="64"/>
    </location>
</feature>
<dbReference type="FunFam" id="1.10.10.60:FF:000141">
    <property type="entry name" value="TetR family transcriptional regulator"/>
    <property type="match status" value="1"/>
</dbReference>
<dbReference type="PRINTS" id="PR00455">
    <property type="entry name" value="HTHTETR"/>
</dbReference>
<dbReference type="Pfam" id="PF00440">
    <property type="entry name" value="TetR_N"/>
    <property type="match status" value="1"/>
</dbReference>
<organism evidence="7 8">
    <name type="scientific">Nostoc punctiforme NIES-2108</name>
    <dbReference type="NCBI Taxonomy" id="1356359"/>
    <lineage>
        <taxon>Bacteria</taxon>
        <taxon>Bacillati</taxon>
        <taxon>Cyanobacteriota</taxon>
        <taxon>Cyanophyceae</taxon>
        <taxon>Nostocales</taxon>
        <taxon>Nostocaceae</taxon>
        <taxon>Nostoc</taxon>
    </lineage>
</organism>
<dbReference type="GO" id="GO:0000976">
    <property type="term" value="F:transcription cis-regulatory region binding"/>
    <property type="evidence" value="ECO:0007669"/>
    <property type="project" value="TreeGrafter"/>
</dbReference>
<dbReference type="InterPro" id="IPR036271">
    <property type="entry name" value="Tet_transcr_reg_TetR-rel_C_sf"/>
</dbReference>
<evidence type="ECO:0000259" key="6">
    <source>
        <dbReference type="PROSITE" id="PS50977"/>
    </source>
</evidence>
<evidence type="ECO:0000313" key="7">
    <source>
        <dbReference type="EMBL" id="RCJ31440.1"/>
    </source>
</evidence>
<evidence type="ECO:0000256" key="3">
    <source>
        <dbReference type="ARBA" id="ARBA00023163"/>
    </source>
</evidence>
<dbReference type="EMBL" id="LXQE01000175">
    <property type="protein sequence ID" value="RCJ31440.1"/>
    <property type="molecule type" value="Genomic_DNA"/>
</dbReference>
<dbReference type="InterPro" id="IPR050109">
    <property type="entry name" value="HTH-type_TetR-like_transc_reg"/>
</dbReference>
<dbReference type="Proteomes" id="UP000252085">
    <property type="component" value="Unassembled WGS sequence"/>
</dbReference>
<evidence type="ECO:0000256" key="4">
    <source>
        <dbReference type="PROSITE-ProRule" id="PRU00335"/>
    </source>
</evidence>
<keyword evidence="2 4" id="KW-0238">DNA-binding</keyword>
<protein>
    <recommendedName>
        <fullName evidence="6">HTH tetR-type domain-containing protein</fullName>
    </recommendedName>
</protein>
<name>A0A367R6A7_NOSPU</name>
<sequence length="211" mass="23626">MQEKNPDQTSLVDKSTSRLPRSDKRDRILAAAREILAQRRYEDAAVSEIVKRANVAQGTFYRYFPSKTALVSALAEELQRDITQAVEQIATENQPLEKSLEALIRAALAAATPYRDILGILDTETLLFGSSSSAEQRREPYLQQLILLIKRDQACGRISSNIDPAIAIRLVGSILDRMARDCLLYHPEIAVEHYLAETVGFVRRALGIVME</sequence>
<dbReference type="PANTHER" id="PTHR30055">
    <property type="entry name" value="HTH-TYPE TRANSCRIPTIONAL REGULATOR RUTR"/>
    <property type="match status" value="1"/>
</dbReference>
<dbReference type="SUPFAM" id="SSF48498">
    <property type="entry name" value="Tetracyclin repressor-like, C-terminal domain"/>
    <property type="match status" value="1"/>
</dbReference>
<dbReference type="GO" id="GO:0045892">
    <property type="term" value="P:negative regulation of DNA-templated transcription"/>
    <property type="evidence" value="ECO:0007669"/>
    <property type="project" value="UniProtKB-ARBA"/>
</dbReference>
<feature type="compositionally biased region" description="Polar residues" evidence="5">
    <location>
        <begin position="7"/>
        <end position="19"/>
    </location>
</feature>